<dbReference type="EMBL" id="ML143660">
    <property type="protein sequence ID" value="TBU21216.1"/>
    <property type="molecule type" value="Genomic_DNA"/>
</dbReference>
<sequence>MSRRRRRGVKHTPAILRNVRSLVKCTGKLTLPHYRAQSVIDTADRVAGTDDVQEFLDEFLPYDVPQKRKLRTPKRSKVKLANHPFRTLEKADLMSEDKVVRLFMSAAAVKEHNLAPGLGMARCQHKPDKSPKRRRRKGEEPAEPPKVDTLRQKVDAAFYRAGLVPKDQRPHWADQIVPVEFKSGQRGSAADPFASNADHDAQGQAQDAVAFDEQDDEDVPELEELEEDEDEDEEEDEDSESDEDEDDDTVEGEAQTAKQPAPQDTPAKDVFGQITTYTELVQAIQHRTAVFMLLVIGRRFRILRWDRAGVIVTPSVDYYEDPNGLCDFLWRISHVSDTTLGFDPTAIRLSPSHPEWRKMDEYALPLKTDVCSTSRVLQPGELEPPDPGSEEPQLVFDYVRKMFAESIVDPRWPRYKLSVGEGTGQRNFLVGKPSFCASGAVGRGTRGYTAIDLNTGGFVWLKDSWRVAYEKVEQEGVILSRINAVSGIDNVPTLVCHGDILHQRTLTADWWETKNAAPSARPRGVKRKRDDESEPSADPGPAQDVSDFRHDCPLLQHQHYRVVVKEVGMPLKKFQTAIQLLSLLLDCLVTHESVATHPDLRILHRDISDSNIVIVPKVLPFGAKNISGRTLNWTGILTDWEMSKPIDLDSPDAHAARQPHRSGNWQFRSVNLINNCTGTEIPDELESILLILIYYCIRYLQSSIKHDRSVAIILDEIYDCFILHEGTIACGERKDTIITKGKLSYYVPRRGLVKITFNGTPLDISKCAKPCQRQCHACPEL</sequence>
<evidence type="ECO:0000259" key="2">
    <source>
        <dbReference type="Pfam" id="PF17667"/>
    </source>
</evidence>
<dbReference type="SUPFAM" id="SSF56112">
    <property type="entry name" value="Protein kinase-like (PK-like)"/>
    <property type="match status" value="1"/>
</dbReference>
<proteinExistence type="predicted"/>
<feature type="compositionally biased region" description="Acidic residues" evidence="1">
    <location>
        <begin position="210"/>
        <end position="251"/>
    </location>
</feature>
<feature type="domain" description="Fungal-type protein kinase" evidence="2">
    <location>
        <begin position="241"/>
        <end position="348"/>
    </location>
</feature>
<feature type="domain" description="Fungal-type protein kinase" evidence="2">
    <location>
        <begin position="425"/>
        <end position="696"/>
    </location>
</feature>
<feature type="region of interest" description="Disordered" evidence="1">
    <location>
        <begin position="117"/>
        <end position="148"/>
    </location>
</feature>
<organism evidence="3">
    <name type="scientific">Dichomitus squalens</name>
    <dbReference type="NCBI Taxonomy" id="114155"/>
    <lineage>
        <taxon>Eukaryota</taxon>
        <taxon>Fungi</taxon>
        <taxon>Dikarya</taxon>
        <taxon>Basidiomycota</taxon>
        <taxon>Agaricomycotina</taxon>
        <taxon>Agaricomycetes</taxon>
        <taxon>Polyporales</taxon>
        <taxon>Polyporaceae</taxon>
        <taxon>Dichomitus</taxon>
    </lineage>
</organism>
<dbReference type="Proteomes" id="UP000292957">
    <property type="component" value="Unassembled WGS sequence"/>
</dbReference>
<reference evidence="3" key="1">
    <citation type="submission" date="2019-01" db="EMBL/GenBank/DDBJ databases">
        <title>Draft genome sequences of three monokaryotic isolates of the white-rot basidiomycete fungus Dichomitus squalens.</title>
        <authorList>
            <consortium name="DOE Joint Genome Institute"/>
            <person name="Lopez S.C."/>
            <person name="Andreopoulos B."/>
            <person name="Pangilinan J."/>
            <person name="Lipzen A."/>
            <person name="Riley R."/>
            <person name="Ahrendt S."/>
            <person name="Ng V."/>
            <person name="Barry K."/>
            <person name="Daum C."/>
            <person name="Grigoriev I.V."/>
            <person name="Hilden K.S."/>
            <person name="Makela M.R."/>
            <person name="de Vries R.P."/>
        </authorList>
    </citation>
    <scope>NUCLEOTIDE SEQUENCE [LARGE SCALE GENOMIC DNA]</scope>
    <source>
        <strain evidence="3">OM18370.1</strain>
    </source>
</reference>
<protein>
    <recommendedName>
        <fullName evidence="2">Fungal-type protein kinase domain-containing protein</fullName>
    </recommendedName>
</protein>
<dbReference type="InterPro" id="IPR011009">
    <property type="entry name" value="Kinase-like_dom_sf"/>
</dbReference>
<accession>A0A4Q9M6I7</accession>
<evidence type="ECO:0000256" key="1">
    <source>
        <dbReference type="SAM" id="MobiDB-lite"/>
    </source>
</evidence>
<gene>
    <name evidence="3" type="ORF">BD311DRAFT_734591</name>
</gene>
<dbReference type="PANTHER" id="PTHR38248:SF2">
    <property type="entry name" value="FUNK1 11"/>
    <property type="match status" value="1"/>
</dbReference>
<dbReference type="PANTHER" id="PTHR38248">
    <property type="entry name" value="FUNK1 6"/>
    <property type="match status" value="1"/>
</dbReference>
<dbReference type="AlphaFoldDB" id="A0A4Q9M6I7"/>
<feature type="compositionally biased region" description="Basic and acidic residues" evidence="1">
    <location>
        <begin position="137"/>
        <end position="148"/>
    </location>
</feature>
<dbReference type="OrthoDB" id="2748441at2759"/>
<name>A0A4Q9M6I7_9APHY</name>
<feature type="region of interest" description="Disordered" evidence="1">
    <location>
        <begin position="517"/>
        <end position="548"/>
    </location>
</feature>
<dbReference type="Pfam" id="PF17667">
    <property type="entry name" value="Pkinase_fungal"/>
    <property type="match status" value="2"/>
</dbReference>
<feature type="region of interest" description="Disordered" evidence="1">
    <location>
        <begin position="184"/>
        <end position="268"/>
    </location>
</feature>
<evidence type="ECO:0000313" key="3">
    <source>
        <dbReference type="EMBL" id="TBU21216.1"/>
    </source>
</evidence>
<dbReference type="InterPro" id="IPR040976">
    <property type="entry name" value="Pkinase_fungal"/>
</dbReference>